<evidence type="ECO:0000313" key="6">
    <source>
        <dbReference type="Proteomes" id="UP000322976"/>
    </source>
</evidence>
<gene>
    <name evidence="5" type="ORF">FWJ32_00880</name>
</gene>
<dbReference type="FunFam" id="3.30.450.90:FF:000001">
    <property type="entry name" value="Type II secretion system ATPase GspE"/>
    <property type="match status" value="1"/>
</dbReference>
<dbReference type="SUPFAM" id="SSF52540">
    <property type="entry name" value="P-loop containing nucleoside triphosphate hydrolases"/>
    <property type="match status" value="1"/>
</dbReference>
<dbReference type="Gene3D" id="3.30.300.160">
    <property type="entry name" value="Type II secretion system, protein E, N-terminal domain"/>
    <property type="match status" value="1"/>
</dbReference>
<dbReference type="AlphaFoldDB" id="A0A5D8QG25"/>
<comment type="similarity">
    <text evidence="1">Belongs to the GSP E family.</text>
</comment>
<evidence type="ECO:0000256" key="3">
    <source>
        <dbReference type="ARBA" id="ARBA00022840"/>
    </source>
</evidence>
<protein>
    <submittedName>
        <fullName evidence="5">Type II secretion system protein GspE</fullName>
    </submittedName>
</protein>
<reference evidence="5 6" key="1">
    <citation type="submission" date="2019-08" db="EMBL/GenBank/DDBJ databases">
        <title>Calorimonas adulescens gen. nov., sp. nov., an anaerobic thermophilic bacterium from Sakhalin hot spring.</title>
        <authorList>
            <person name="Khomyakova M.A."/>
            <person name="Merkel A.Y."/>
            <person name="Novikov A."/>
            <person name="Bonch-Osmolovskaya E.A."/>
            <person name="Slobodkin A.I."/>
        </authorList>
    </citation>
    <scope>NUCLEOTIDE SEQUENCE [LARGE SCALE GENOMIC DNA]</scope>
    <source>
        <strain evidence="5 6">A05MB</strain>
    </source>
</reference>
<dbReference type="Proteomes" id="UP000322976">
    <property type="component" value="Unassembled WGS sequence"/>
</dbReference>
<name>A0A5D8QG25_9THEO</name>
<dbReference type="FunFam" id="3.40.50.300:FF:000398">
    <property type="entry name" value="Type IV pilus assembly ATPase PilB"/>
    <property type="match status" value="1"/>
</dbReference>
<dbReference type="FunFam" id="3.30.300.160:FF:000002">
    <property type="entry name" value="Type II secretion system protein E"/>
    <property type="match status" value="1"/>
</dbReference>
<dbReference type="InterPro" id="IPR027417">
    <property type="entry name" value="P-loop_NTPase"/>
</dbReference>
<dbReference type="Pfam" id="PF00437">
    <property type="entry name" value="T2SSE"/>
    <property type="match status" value="1"/>
</dbReference>
<keyword evidence="3" id="KW-0067">ATP-binding</keyword>
<dbReference type="InterPro" id="IPR001482">
    <property type="entry name" value="T2SS/T4SS_dom"/>
</dbReference>
<dbReference type="PROSITE" id="PS00662">
    <property type="entry name" value="T2SP_E"/>
    <property type="match status" value="1"/>
</dbReference>
<dbReference type="Pfam" id="PF05157">
    <property type="entry name" value="MshEN"/>
    <property type="match status" value="1"/>
</dbReference>
<proteinExistence type="inferred from homology"/>
<keyword evidence="2" id="KW-0547">Nucleotide-binding</keyword>
<dbReference type="InterPro" id="IPR007831">
    <property type="entry name" value="T2SS_GspE_N"/>
</dbReference>
<evidence type="ECO:0000259" key="4">
    <source>
        <dbReference type="PROSITE" id="PS00662"/>
    </source>
</evidence>
<organism evidence="5 6">
    <name type="scientific">Calorimonas adulescens</name>
    <dbReference type="NCBI Taxonomy" id="2606906"/>
    <lineage>
        <taxon>Bacteria</taxon>
        <taxon>Bacillati</taxon>
        <taxon>Bacillota</taxon>
        <taxon>Clostridia</taxon>
        <taxon>Thermoanaerobacterales</taxon>
        <taxon>Thermoanaerobacteraceae</taxon>
        <taxon>Calorimonas</taxon>
    </lineage>
</organism>
<dbReference type="InterPro" id="IPR003593">
    <property type="entry name" value="AAA+_ATPase"/>
</dbReference>
<feature type="domain" description="Bacterial type II secretion system protein E" evidence="4">
    <location>
        <begin position="374"/>
        <end position="388"/>
    </location>
</feature>
<dbReference type="PANTHER" id="PTHR30258">
    <property type="entry name" value="TYPE II SECRETION SYSTEM PROTEIN GSPE-RELATED"/>
    <property type="match status" value="1"/>
</dbReference>
<dbReference type="GO" id="GO:0016887">
    <property type="term" value="F:ATP hydrolysis activity"/>
    <property type="evidence" value="ECO:0007669"/>
    <property type="project" value="TreeGrafter"/>
</dbReference>
<dbReference type="Gene3D" id="3.40.50.300">
    <property type="entry name" value="P-loop containing nucleotide triphosphate hydrolases"/>
    <property type="match status" value="1"/>
</dbReference>
<dbReference type="SUPFAM" id="SSF160246">
    <property type="entry name" value="EspE N-terminal domain-like"/>
    <property type="match status" value="1"/>
</dbReference>
<evidence type="ECO:0000313" key="5">
    <source>
        <dbReference type="EMBL" id="TZE83472.1"/>
    </source>
</evidence>
<comment type="caution">
    <text evidence="5">The sequence shown here is derived from an EMBL/GenBank/DDBJ whole genome shotgun (WGS) entry which is preliminary data.</text>
</comment>
<evidence type="ECO:0000256" key="1">
    <source>
        <dbReference type="ARBA" id="ARBA00006611"/>
    </source>
</evidence>
<dbReference type="GO" id="GO:0005524">
    <property type="term" value="F:ATP binding"/>
    <property type="evidence" value="ECO:0007669"/>
    <property type="project" value="UniProtKB-KW"/>
</dbReference>
<accession>A0A5D8QG25</accession>
<sequence length="555" mass="62348">MIKRKLGDILLFAGLITQDQLNKALEEQKKTGERLGEVLTRLKYVTPEQIIEVLEFQLGIPHVELSRFYIDPDIPRLISENLARRHKLIPIRKDPDGLCVAMADPLDIFAIDDVSIATGMNVKPYIATENDIEKAINRYYGRQEAERTAQDFRKEYGSNHEAVEVSEDVVNAPAVRLVNLIIEQGIESRASDIHIEPTEEDVRIRFRIDGKLHEIMRPGKDTLGPIVTRIKIMSNLNIAEQRLPQDGRIETVVNGKKLDIRVSILPTINGEKAVLRLLDKQNFLISRDKLGLTQDEMNVYASFLKHPHGIILVTGPTGSGKTTTLYTMLQELNNEDKNIITVEDPVEYTIAGVNQIQVNEKIGLDFASVLRFVLRQDPDIIMVGEIRDSETAEIAIRAAITGHLVLSTLHTNDAAGAVTRLMDMGIEPYLLSSSLVGVIAQRLVRTICPSCKVSYDADEAEKRLLGLPENTNLKLYRGRGCAACNKTGYRGRQGIFEMLPITKQIKRLINMRASDDEIKAEAMREGNHALRDSARELVLKGVTTLEEMERLTYED</sequence>
<dbReference type="GO" id="GO:0005886">
    <property type="term" value="C:plasma membrane"/>
    <property type="evidence" value="ECO:0007669"/>
    <property type="project" value="TreeGrafter"/>
</dbReference>
<dbReference type="SMART" id="SM00382">
    <property type="entry name" value="AAA"/>
    <property type="match status" value="1"/>
</dbReference>
<dbReference type="RefSeq" id="WP_149544090.1">
    <property type="nucleotide sequence ID" value="NZ_VTPS01000001.1"/>
</dbReference>
<evidence type="ECO:0000256" key="2">
    <source>
        <dbReference type="ARBA" id="ARBA00022741"/>
    </source>
</evidence>
<dbReference type="CDD" id="cd01129">
    <property type="entry name" value="PulE-GspE-like"/>
    <property type="match status" value="1"/>
</dbReference>
<keyword evidence="6" id="KW-1185">Reference proteome</keyword>
<dbReference type="Gene3D" id="3.30.450.90">
    <property type="match status" value="1"/>
</dbReference>
<dbReference type="EMBL" id="VTPS01000001">
    <property type="protein sequence ID" value="TZE83472.1"/>
    <property type="molecule type" value="Genomic_DNA"/>
</dbReference>
<dbReference type="InterPro" id="IPR037257">
    <property type="entry name" value="T2SS_E_N_sf"/>
</dbReference>
<dbReference type="PANTHER" id="PTHR30258:SF1">
    <property type="entry name" value="PROTEIN TRANSPORT PROTEIN HOFB HOMOLOG"/>
    <property type="match status" value="1"/>
</dbReference>